<evidence type="ECO:0000313" key="6">
    <source>
        <dbReference type="EMBL" id="MBF6224225.1"/>
    </source>
</evidence>
<evidence type="ECO:0000256" key="3">
    <source>
        <dbReference type="ARBA" id="ARBA00023163"/>
    </source>
</evidence>
<dbReference type="Pfam" id="PF21943">
    <property type="entry name" value="TetR_C_46"/>
    <property type="match status" value="1"/>
</dbReference>
<evidence type="ECO:0000256" key="1">
    <source>
        <dbReference type="ARBA" id="ARBA00023015"/>
    </source>
</evidence>
<dbReference type="InterPro" id="IPR036271">
    <property type="entry name" value="Tet_transcr_reg_TetR-rel_C_sf"/>
</dbReference>
<keyword evidence="1" id="KW-0805">Transcription regulation</keyword>
<dbReference type="InterPro" id="IPR001647">
    <property type="entry name" value="HTH_TetR"/>
</dbReference>
<accession>A0ABS0C3C6</accession>
<comment type="caution">
    <text evidence="6">The sequence shown here is derived from an EMBL/GenBank/DDBJ whole genome shotgun (WGS) entry which is preliminary data.</text>
</comment>
<keyword evidence="2 4" id="KW-0238">DNA-binding</keyword>
<dbReference type="Proteomes" id="UP000807309">
    <property type="component" value="Unassembled WGS sequence"/>
</dbReference>
<name>A0ABS0C3C6_9NOCA</name>
<dbReference type="InterPro" id="IPR054129">
    <property type="entry name" value="DesT_TetR_C"/>
</dbReference>
<organism evidence="6 7">
    <name type="scientific">Nocardia abscessus</name>
    <dbReference type="NCBI Taxonomy" id="120957"/>
    <lineage>
        <taxon>Bacteria</taxon>
        <taxon>Bacillati</taxon>
        <taxon>Actinomycetota</taxon>
        <taxon>Actinomycetes</taxon>
        <taxon>Mycobacteriales</taxon>
        <taxon>Nocardiaceae</taxon>
        <taxon>Nocardia</taxon>
    </lineage>
</organism>
<dbReference type="PROSITE" id="PS50977">
    <property type="entry name" value="HTH_TETR_2"/>
    <property type="match status" value="1"/>
</dbReference>
<keyword evidence="3" id="KW-0804">Transcription</keyword>
<evidence type="ECO:0000313" key="7">
    <source>
        <dbReference type="Proteomes" id="UP000807309"/>
    </source>
</evidence>
<dbReference type="InterPro" id="IPR009057">
    <property type="entry name" value="Homeodomain-like_sf"/>
</dbReference>
<dbReference type="PANTHER" id="PTHR30055">
    <property type="entry name" value="HTH-TYPE TRANSCRIPTIONAL REGULATOR RUTR"/>
    <property type="match status" value="1"/>
</dbReference>
<dbReference type="PANTHER" id="PTHR30055:SF226">
    <property type="entry name" value="HTH-TYPE TRANSCRIPTIONAL REGULATOR PKSA"/>
    <property type="match status" value="1"/>
</dbReference>
<protein>
    <submittedName>
        <fullName evidence="6">TetR/AcrR family transcriptional regulator</fullName>
    </submittedName>
</protein>
<sequence length="227" mass="24893">MMEGAMTSTTGKSRLTSRAVQAAETRQRLVDAAVELFAERSYDEVAVADICRAADAAHGLVFHYFGTKRGLYLEAIRDTSNRILQTHVLRPDISPVEQIRSAFTAQFSFLAAHRGLALRLVLGGRGADPEAWEVLEAGRWQTIEAWISLLGLDPQNQALRMMIRSIVGAIDEAAVYWLQNDEPFDVGAVVECLMQLTVAAARSAAALDPTLDVESALRPLLDEFYGS</sequence>
<feature type="DNA-binding region" description="H-T-H motif" evidence="4">
    <location>
        <begin position="46"/>
        <end position="65"/>
    </location>
</feature>
<dbReference type="PRINTS" id="PR00455">
    <property type="entry name" value="HTHTETR"/>
</dbReference>
<dbReference type="EMBL" id="JADLRE010000002">
    <property type="protein sequence ID" value="MBF6224225.1"/>
    <property type="molecule type" value="Genomic_DNA"/>
</dbReference>
<evidence type="ECO:0000256" key="4">
    <source>
        <dbReference type="PROSITE-ProRule" id="PRU00335"/>
    </source>
</evidence>
<gene>
    <name evidence="6" type="ORF">IU470_03705</name>
</gene>
<dbReference type="SUPFAM" id="SSF48498">
    <property type="entry name" value="Tetracyclin repressor-like, C-terminal domain"/>
    <property type="match status" value="1"/>
</dbReference>
<dbReference type="Gene3D" id="1.10.357.10">
    <property type="entry name" value="Tetracycline Repressor, domain 2"/>
    <property type="match status" value="1"/>
</dbReference>
<evidence type="ECO:0000256" key="2">
    <source>
        <dbReference type="ARBA" id="ARBA00023125"/>
    </source>
</evidence>
<keyword evidence="7" id="KW-1185">Reference proteome</keyword>
<dbReference type="Pfam" id="PF00440">
    <property type="entry name" value="TetR_N"/>
    <property type="match status" value="1"/>
</dbReference>
<dbReference type="SUPFAM" id="SSF46689">
    <property type="entry name" value="Homeodomain-like"/>
    <property type="match status" value="1"/>
</dbReference>
<evidence type="ECO:0000259" key="5">
    <source>
        <dbReference type="PROSITE" id="PS50977"/>
    </source>
</evidence>
<proteinExistence type="predicted"/>
<dbReference type="InterPro" id="IPR050109">
    <property type="entry name" value="HTH-type_TetR-like_transc_reg"/>
</dbReference>
<reference evidence="6 7" key="1">
    <citation type="submission" date="2020-10" db="EMBL/GenBank/DDBJ databases">
        <title>Identification of Nocardia species via Next-generation sequencing and recognition of intraspecies genetic diversity.</title>
        <authorList>
            <person name="Li P."/>
            <person name="Li P."/>
            <person name="Lu B."/>
        </authorList>
    </citation>
    <scope>NUCLEOTIDE SEQUENCE [LARGE SCALE GENOMIC DNA]</scope>
    <source>
        <strain evidence="6 7">N-11</strain>
    </source>
</reference>
<feature type="domain" description="HTH tetR-type" evidence="5">
    <location>
        <begin position="23"/>
        <end position="83"/>
    </location>
</feature>